<dbReference type="Proteomes" id="UP001162131">
    <property type="component" value="Unassembled WGS sequence"/>
</dbReference>
<dbReference type="AlphaFoldDB" id="A0AAU9KDP0"/>
<keyword evidence="2" id="KW-1185">Reference proteome</keyword>
<evidence type="ECO:0008006" key="3">
    <source>
        <dbReference type="Google" id="ProtNLM"/>
    </source>
</evidence>
<protein>
    <recommendedName>
        <fullName evidence="3">Secreted protein</fullName>
    </recommendedName>
</protein>
<evidence type="ECO:0000313" key="1">
    <source>
        <dbReference type="EMBL" id="CAG9336172.1"/>
    </source>
</evidence>
<reference evidence="1" key="1">
    <citation type="submission" date="2021-09" db="EMBL/GenBank/DDBJ databases">
        <authorList>
            <consortium name="AG Swart"/>
            <person name="Singh M."/>
            <person name="Singh A."/>
            <person name="Seah K."/>
            <person name="Emmerich C."/>
        </authorList>
    </citation>
    <scope>NUCLEOTIDE SEQUENCE</scope>
    <source>
        <strain evidence="1">ATCC30299</strain>
    </source>
</reference>
<gene>
    <name evidence="1" type="ORF">BSTOLATCC_MIC66054</name>
</gene>
<comment type="caution">
    <text evidence="1">The sequence shown here is derived from an EMBL/GenBank/DDBJ whole genome shotgun (WGS) entry which is preliminary data.</text>
</comment>
<name>A0AAU9KDP0_9CILI</name>
<evidence type="ECO:0000313" key="2">
    <source>
        <dbReference type="Proteomes" id="UP001162131"/>
    </source>
</evidence>
<organism evidence="1 2">
    <name type="scientific">Blepharisma stoltei</name>
    <dbReference type="NCBI Taxonomy" id="1481888"/>
    <lineage>
        <taxon>Eukaryota</taxon>
        <taxon>Sar</taxon>
        <taxon>Alveolata</taxon>
        <taxon>Ciliophora</taxon>
        <taxon>Postciliodesmatophora</taxon>
        <taxon>Heterotrichea</taxon>
        <taxon>Heterotrichida</taxon>
        <taxon>Blepharismidae</taxon>
        <taxon>Blepharisma</taxon>
    </lineage>
</organism>
<accession>A0AAU9KDP0</accession>
<dbReference type="EMBL" id="CAJZBQ010000064">
    <property type="protein sequence ID" value="CAG9336172.1"/>
    <property type="molecule type" value="Genomic_DNA"/>
</dbReference>
<sequence length="77" mass="8844">MRCIFYLRCKRCIFDQLCCMQCIACLCHPSIQCLCIVFGHTTTNKVISTLTSYTIHCTRIKYNTVWFSIKGALGIVI</sequence>
<proteinExistence type="predicted"/>